<evidence type="ECO:0000313" key="1">
    <source>
        <dbReference type="EMBL" id="JAH14335.1"/>
    </source>
</evidence>
<protein>
    <submittedName>
        <fullName evidence="1">Uncharacterized protein</fullName>
    </submittedName>
</protein>
<accession>A0A0E9QDD9</accession>
<dbReference type="AlphaFoldDB" id="A0A0E9QDD9"/>
<reference evidence="1" key="1">
    <citation type="submission" date="2014-11" db="EMBL/GenBank/DDBJ databases">
        <authorList>
            <person name="Amaro Gonzalez C."/>
        </authorList>
    </citation>
    <scope>NUCLEOTIDE SEQUENCE</scope>
</reference>
<proteinExistence type="predicted"/>
<dbReference type="EMBL" id="GBXM01094242">
    <property type="protein sequence ID" value="JAH14335.1"/>
    <property type="molecule type" value="Transcribed_RNA"/>
</dbReference>
<reference evidence="1" key="2">
    <citation type="journal article" date="2015" name="Fish Shellfish Immunol.">
        <title>Early steps in the European eel (Anguilla anguilla)-Vibrio vulnificus interaction in the gills: Role of the RtxA13 toxin.</title>
        <authorList>
            <person name="Callol A."/>
            <person name="Pajuelo D."/>
            <person name="Ebbesson L."/>
            <person name="Teles M."/>
            <person name="MacKenzie S."/>
            <person name="Amaro C."/>
        </authorList>
    </citation>
    <scope>NUCLEOTIDE SEQUENCE</scope>
</reference>
<name>A0A0E9QDD9_ANGAN</name>
<organism evidence="1">
    <name type="scientific">Anguilla anguilla</name>
    <name type="common">European freshwater eel</name>
    <name type="synonym">Muraena anguilla</name>
    <dbReference type="NCBI Taxonomy" id="7936"/>
    <lineage>
        <taxon>Eukaryota</taxon>
        <taxon>Metazoa</taxon>
        <taxon>Chordata</taxon>
        <taxon>Craniata</taxon>
        <taxon>Vertebrata</taxon>
        <taxon>Euteleostomi</taxon>
        <taxon>Actinopterygii</taxon>
        <taxon>Neopterygii</taxon>
        <taxon>Teleostei</taxon>
        <taxon>Anguilliformes</taxon>
        <taxon>Anguillidae</taxon>
        <taxon>Anguilla</taxon>
    </lineage>
</organism>
<sequence length="40" mass="4515">MPKRALPLCSEKSHFSVNGCHPQFDIHSFVSTATNILMRN</sequence>